<dbReference type="Proteomes" id="UP000486534">
    <property type="component" value="Unassembled WGS sequence"/>
</dbReference>
<dbReference type="CDD" id="cd05233">
    <property type="entry name" value="SDR_c"/>
    <property type="match status" value="1"/>
</dbReference>
<evidence type="ECO:0000256" key="1">
    <source>
        <dbReference type="ARBA" id="ARBA00006484"/>
    </source>
</evidence>
<evidence type="ECO:0000313" key="3">
    <source>
        <dbReference type="EMBL" id="MQA53126.1"/>
    </source>
</evidence>
<dbReference type="PRINTS" id="PR00081">
    <property type="entry name" value="GDHRDH"/>
</dbReference>
<keyword evidence="2" id="KW-0560">Oxidoreductase</keyword>
<dbReference type="GO" id="GO:0016616">
    <property type="term" value="F:oxidoreductase activity, acting on the CH-OH group of donors, NAD or NADP as acceptor"/>
    <property type="evidence" value="ECO:0007669"/>
    <property type="project" value="TreeGrafter"/>
</dbReference>
<dbReference type="InterPro" id="IPR036291">
    <property type="entry name" value="NAD(P)-bd_dom_sf"/>
</dbReference>
<dbReference type="EMBL" id="WHUV01000001">
    <property type="protein sequence ID" value="MQA53126.1"/>
    <property type="molecule type" value="Genomic_DNA"/>
</dbReference>
<gene>
    <name evidence="3" type="ORF">GDH07_07285</name>
</gene>
<name>A0A7X1PJ15_9PSED</name>
<dbReference type="PANTHER" id="PTHR42760">
    <property type="entry name" value="SHORT-CHAIN DEHYDROGENASES/REDUCTASES FAMILY MEMBER"/>
    <property type="match status" value="1"/>
</dbReference>
<comment type="caution">
    <text evidence="3">The sequence shown here is derived from an EMBL/GenBank/DDBJ whole genome shotgun (WGS) entry which is preliminary data.</text>
</comment>
<dbReference type="InterPro" id="IPR020904">
    <property type="entry name" value="Sc_DH/Rdtase_CS"/>
</dbReference>
<sequence length="254" mass="26382">MASGPAVFADSCVIVTGGAQGMGAEHAAELLRRGARVAIFDIDETALEQARAQLAGLGPLLALKVDMSDRPAVEAAVARTAQLFGGIDALVSNAGTVHAQQGLLDTDDADWDRTMAVHVGGARNLCRAALPWLEQSRHPRIVIISSMWAQRGPGFGHAYCAAKGALLGLARNLAVELGPKGILVNTVAPGSVATRMAADYGPEAIAEDCKSIPLGRWGDAWEITRLVCFLASAEAAYLTGQTIAINGGQIIAGY</sequence>
<dbReference type="PROSITE" id="PS00061">
    <property type="entry name" value="ADH_SHORT"/>
    <property type="match status" value="1"/>
</dbReference>
<comment type="similarity">
    <text evidence="1">Belongs to the short-chain dehydrogenases/reductases (SDR) family.</text>
</comment>
<dbReference type="AlphaFoldDB" id="A0A7X1PJ15"/>
<dbReference type="Pfam" id="PF13561">
    <property type="entry name" value="adh_short_C2"/>
    <property type="match status" value="1"/>
</dbReference>
<evidence type="ECO:0000313" key="4">
    <source>
        <dbReference type="Proteomes" id="UP000486534"/>
    </source>
</evidence>
<protein>
    <submittedName>
        <fullName evidence="3">SDR family oxidoreductase</fullName>
    </submittedName>
</protein>
<organism evidence="3 4">
    <name type="scientific">Pseudomonas piscis</name>
    <dbReference type="NCBI Taxonomy" id="2614538"/>
    <lineage>
        <taxon>Bacteria</taxon>
        <taxon>Pseudomonadati</taxon>
        <taxon>Pseudomonadota</taxon>
        <taxon>Gammaproteobacteria</taxon>
        <taxon>Pseudomonadales</taxon>
        <taxon>Pseudomonadaceae</taxon>
        <taxon>Pseudomonas</taxon>
    </lineage>
</organism>
<dbReference type="SUPFAM" id="SSF51735">
    <property type="entry name" value="NAD(P)-binding Rossmann-fold domains"/>
    <property type="match status" value="1"/>
</dbReference>
<dbReference type="Gene3D" id="3.40.50.720">
    <property type="entry name" value="NAD(P)-binding Rossmann-like Domain"/>
    <property type="match status" value="1"/>
</dbReference>
<proteinExistence type="inferred from homology"/>
<accession>A0A7X1PJ15</accession>
<dbReference type="FunFam" id="3.40.50.720:FF:000084">
    <property type="entry name" value="Short-chain dehydrogenase reductase"/>
    <property type="match status" value="1"/>
</dbReference>
<reference evidence="3 4" key="1">
    <citation type="submission" date="2019-10" db="EMBL/GenBank/DDBJ databases">
        <title>Pseudomonas dajingensis sp. nov., isolated from the profound head ulcers of farmed Murray cod (Maccullochella peelii peelii).</title>
        <authorList>
            <person name="Liu Y."/>
        </authorList>
    </citation>
    <scope>NUCLEOTIDE SEQUENCE [LARGE SCALE GENOMIC DNA]</scope>
    <source>
        <strain evidence="3 4">MC042</strain>
    </source>
</reference>
<dbReference type="PANTHER" id="PTHR42760:SF133">
    <property type="entry name" value="3-OXOACYL-[ACYL-CARRIER-PROTEIN] REDUCTASE"/>
    <property type="match status" value="1"/>
</dbReference>
<dbReference type="InterPro" id="IPR002347">
    <property type="entry name" value="SDR_fam"/>
</dbReference>
<evidence type="ECO:0000256" key="2">
    <source>
        <dbReference type="ARBA" id="ARBA00023002"/>
    </source>
</evidence>
<dbReference type="PRINTS" id="PR00080">
    <property type="entry name" value="SDRFAMILY"/>
</dbReference>
<dbReference type="RefSeq" id="WP_152897029.1">
    <property type="nucleotide sequence ID" value="NZ_WHUV01000001.1"/>
</dbReference>